<evidence type="ECO:0000313" key="5">
    <source>
        <dbReference type="Proteomes" id="UP000244441"/>
    </source>
</evidence>
<organism evidence="4 5">
    <name type="scientific">Saccharobesus litoralis</name>
    <dbReference type="NCBI Taxonomy" id="2172099"/>
    <lineage>
        <taxon>Bacteria</taxon>
        <taxon>Pseudomonadati</taxon>
        <taxon>Pseudomonadota</taxon>
        <taxon>Gammaproteobacteria</taxon>
        <taxon>Alteromonadales</taxon>
        <taxon>Alteromonadaceae</taxon>
        <taxon>Saccharobesus</taxon>
    </lineage>
</organism>
<dbReference type="OrthoDB" id="5567237at2"/>
<dbReference type="PIRSF" id="PIRSF016548">
    <property type="entry name" value="Rsd_AlgQ"/>
    <property type="match status" value="1"/>
</dbReference>
<evidence type="ECO:0000256" key="3">
    <source>
        <dbReference type="RuleBase" id="RU004409"/>
    </source>
</evidence>
<comment type="similarity">
    <text evidence="3">Belongs to the Rsd/AlgQ family.</text>
</comment>
<dbReference type="KEGG" id="cate:C2869_12035"/>
<keyword evidence="5" id="KW-1185">Reference proteome</keyword>
<dbReference type="EMBL" id="CP026604">
    <property type="protein sequence ID" value="AWB67117.1"/>
    <property type="molecule type" value="Genomic_DNA"/>
</dbReference>
<reference evidence="4 5" key="1">
    <citation type="submission" date="2018-01" db="EMBL/GenBank/DDBJ databases">
        <title>Genome sequence of a Cantenovulum-like bacteria.</title>
        <authorList>
            <person name="Tan W.R."/>
            <person name="Lau N.-S."/>
            <person name="Go F."/>
            <person name="Amirul A.-A.A."/>
        </authorList>
    </citation>
    <scope>NUCLEOTIDE SEQUENCE [LARGE SCALE GENOMIC DNA]</scope>
    <source>
        <strain evidence="4 5">CCB-QB4</strain>
    </source>
</reference>
<dbReference type="Proteomes" id="UP000244441">
    <property type="component" value="Chromosome"/>
</dbReference>
<dbReference type="InterPro" id="IPR038309">
    <property type="entry name" value="Rsd/AlgQ_sf"/>
</dbReference>
<dbReference type="RefSeq" id="WP_108603166.1">
    <property type="nucleotide sequence ID" value="NZ_CP026604.1"/>
</dbReference>
<keyword evidence="2 3" id="KW-0804">Transcription</keyword>
<dbReference type="InterPro" id="IPR007448">
    <property type="entry name" value="Sigma70_reg_Rsd_AlgQ"/>
</dbReference>
<evidence type="ECO:0000313" key="4">
    <source>
        <dbReference type="EMBL" id="AWB67117.1"/>
    </source>
</evidence>
<dbReference type="NCBIfam" id="NF008723">
    <property type="entry name" value="PRK11718.1"/>
    <property type="match status" value="1"/>
</dbReference>
<evidence type="ECO:0000256" key="2">
    <source>
        <dbReference type="ARBA" id="ARBA00023163"/>
    </source>
</evidence>
<accession>A0A2S0VSD7</accession>
<dbReference type="AlphaFoldDB" id="A0A2S0VSD7"/>
<proteinExistence type="inferred from homology"/>
<dbReference type="GO" id="GO:0006355">
    <property type="term" value="P:regulation of DNA-templated transcription"/>
    <property type="evidence" value="ECO:0007669"/>
    <property type="project" value="InterPro"/>
</dbReference>
<gene>
    <name evidence="4" type="ORF">C2869_12035</name>
</gene>
<dbReference type="Gene3D" id="1.20.120.1370">
    <property type="entry name" value="Regulator of RNA polymerase sigma(70) subunit, domain 4"/>
    <property type="match status" value="1"/>
</dbReference>
<sequence>MLSRLESTQAQYGGASKVIDSWLEERQEWLVRYCQLAGLPPFEKNAAALPNQTEVQAFCQVMMDYLSAGHFEIYDQIVSKCEVHGGESVELARSLTPKIAASTEIAVSFNDKYAEANGDDDYEPFDEDLSTLGQQMEERFEYEDKLIHTLYTKHTETA</sequence>
<dbReference type="Pfam" id="PF04353">
    <property type="entry name" value="Rsd_AlgQ"/>
    <property type="match status" value="1"/>
</dbReference>
<evidence type="ECO:0000256" key="1">
    <source>
        <dbReference type="ARBA" id="ARBA00023015"/>
    </source>
</evidence>
<protein>
    <submittedName>
        <fullName evidence="4">Sigma D regulator</fullName>
    </submittedName>
</protein>
<keyword evidence="1 3" id="KW-0805">Transcription regulation</keyword>
<name>A0A2S0VSD7_9ALTE</name>